<dbReference type="InterPro" id="IPR011990">
    <property type="entry name" value="TPR-like_helical_dom_sf"/>
</dbReference>
<sequence>MSSFKTLSLYLYSEPPHLPRFTNPNKSPPSISSPLHHQHKPHRLLIQPTKPLRSVSITHISQTPTSGFSSHNRFLEFLKEKAVVFLVGSFIFLGCFGLNARQSLALPYTMGEAGESPEEKRDSTQMGKTEEEEEMCEKILEIEPRNVEALKVIVHGKMRRGKTKEAVEYVERLIDIEPKEVEWRLLQALCYELTGQLSKAKRLFKEILKKRPILLRALHGLALVMHKNHEGPAVFQMLTSALEVARRQKRVTEERNIKLLIAQMHVVKGELEEGLKKFQDLINENPRDFRPYLCQGIIYSLLDKKKEAAEQFEIYESLVPEEFPQRGFMDDVALGAKTKSREQMQKEFEAEFSYKKLGYQVELGERDIDHISLITLIHAICEKLGRSSDVPTGDYRVWAQIPRSGEKYGVGSDSELLELFSRFKERGLDNIVFKLEDYFYIPTPPEEPQVLDVEGGYKPLGWCDIEAEQLNYKGDNEKDDDRDDEEEDKDCDEDNTQFRDVPIVEEEFVDGDDGNTQDCIDGFEGYQSKYDDHYFTNSELEP</sequence>
<dbReference type="Gene3D" id="1.25.40.10">
    <property type="entry name" value="Tetratricopeptide repeat domain"/>
    <property type="match status" value="1"/>
</dbReference>
<dbReference type="InterPro" id="IPR019734">
    <property type="entry name" value="TPR_rpt"/>
</dbReference>
<gene>
    <name evidence="2" type="ORF">LWI28_004469</name>
</gene>
<dbReference type="PANTHER" id="PTHR36350">
    <property type="entry name" value="TRANSMEMBRANE PROTEIN"/>
    <property type="match status" value="1"/>
</dbReference>
<reference evidence="2" key="1">
    <citation type="journal article" date="2022" name="Plant J.">
        <title>Strategies of tolerance reflected in two North American maple genomes.</title>
        <authorList>
            <person name="McEvoy S.L."/>
            <person name="Sezen U.U."/>
            <person name="Trouern-Trend A."/>
            <person name="McMahon S.M."/>
            <person name="Schaberg P.G."/>
            <person name="Yang J."/>
            <person name="Wegrzyn J.L."/>
            <person name="Swenson N.G."/>
        </authorList>
    </citation>
    <scope>NUCLEOTIDE SEQUENCE</scope>
    <source>
        <strain evidence="2">91603</strain>
    </source>
</reference>
<evidence type="ECO:0000313" key="2">
    <source>
        <dbReference type="EMBL" id="KAI9164918.1"/>
    </source>
</evidence>
<accession>A0AAD5IIE0</accession>
<dbReference type="Proteomes" id="UP001064489">
    <property type="component" value="Chromosome 10"/>
</dbReference>
<keyword evidence="3" id="KW-1185">Reference proteome</keyword>
<dbReference type="PANTHER" id="PTHR36350:SF3">
    <property type="entry name" value="TRANSMEMBRANE PROTEIN"/>
    <property type="match status" value="1"/>
</dbReference>
<evidence type="ECO:0000256" key="1">
    <source>
        <dbReference type="SAM" id="MobiDB-lite"/>
    </source>
</evidence>
<feature type="region of interest" description="Disordered" evidence="1">
    <location>
        <begin position="19"/>
        <end position="39"/>
    </location>
</feature>
<dbReference type="AlphaFoldDB" id="A0AAD5IIE0"/>
<feature type="compositionally biased region" description="Low complexity" evidence="1">
    <location>
        <begin position="23"/>
        <end position="34"/>
    </location>
</feature>
<dbReference type="Pfam" id="PF14559">
    <property type="entry name" value="TPR_19"/>
    <property type="match status" value="1"/>
</dbReference>
<organism evidence="2 3">
    <name type="scientific">Acer negundo</name>
    <name type="common">Box elder</name>
    <dbReference type="NCBI Taxonomy" id="4023"/>
    <lineage>
        <taxon>Eukaryota</taxon>
        <taxon>Viridiplantae</taxon>
        <taxon>Streptophyta</taxon>
        <taxon>Embryophyta</taxon>
        <taxon>Tracheophyta</taxon>
        <taxon>Spermatophyta</taxon>
        <taxon>Magnoliopsida</taxon>
        <taxon>eudicotyledons</taxon>
        <taxon>Gunneridae</taxon>
        <taxon>Pentapetalae</taxon>
        <taxon>rosids</taxon>
        <taxon>malvids</taxon>
        <taxon>Sapindales</taxon>
        <taxon>Sapindaceae</taxon>
        <taxon>Hippocastanoideae</taxon>
        <taxon>Acereae</taxon>
        <taxon>Acer</taxon>
    </lineage>
</organism>
<feature type="region of interest" description="Disordered" evidence="1">
    <location>
        <begin position="111"/>
        <end position="130"/>
    </location>
</feature>
<feature type="region of interest" description="Disordered" evidence="1">
    <location>
        <begin position="471"/>
        <end position="501"/>
    </location>
</feature>
<name>A0AAD5IIE0_ACENE</name>
<proteinExistence type="predicted"/>
<comment type="caution">
    <text evidence="2">The sequence shown here is derived from an EMBL/GenBank/DDBJ whole genome shotgun (WGS) entry which is preliminary data.</text>
</comment>
<dbReference type="SMART" id="SM00028">
    <property type="entry name" value="TPR"/>
    <property type="match status" value="4"/>
</dbReference>
<feature type="compositionally biased region" description="Acidic residues" evidence="1">
    <location>
        <begin position="477"/>
        <end position="495"/>
    </location>
</feature>
<protein>
    <submittedName>
        <fullName evidence="2">Uncharacterized protein</fullName>
    </submittedName>
</protein>
<dbReference type="SUPFAM" id="SSF48452">
    <property type="entry name" value="TPR-like"/>
    <property type="match status" value="1"/>
</dbReference>
<dbReference type="EMBL" id="JAJSOW010000105">
    <property type="protein sequence ID" value="KAI9164918.1"/>
    <property type="molecule type" value="Genomic_DNA"/>
</dbReference>
<reference evidence="2" key="2">
    <citation type="submission" date="2023-02" db="EMBL/GenBank/DDBJ databases">
        <authorList>
            <person name="Swenson N.G."/>
            <person name="Wegrzyn J.L."/>
            <person name="Mcevoy S.L."/>
        </authorList>
    </citation>
    <scope>NUCLEOTIDE SEQUENCE</scope>
    <source>
        <strain evidence="2">91603</strain>
        <tissue evidence="2">Leaf</tissue>
    </source>
</reference>
<evidence type="ECO:0000313" key="3">
    <source>
        <dbReference type="Proteomes" id="UP001064489"/>
    </source>
</evidence>